<reference evidence="3" key="1">
    <citation type="submission" date="2023-10" db="EMBL/GenBank/DDBJ databases">
        <authorList>
            <person name="Chen Y."/>
            <person name="Shah S."/>
            <person name="Dougan E. K."/>
            <person name="Thang M."/>
            <person name="Chan C."/>
        </authorList>
    </citation>
    <scope>NUCLEOTIDE SEQUENCE [LARGE SCALE GENOMIC DNA]</scope>
</reference>
<feature type="compositionally biased region" description="Low complexity" evidence="1">
    <location>
        <begin position="115"/>
        <end position="124"/>
    </location>
</feature>
<gene>
    <name evidence="3" type="ORF">PCOR1329_LOCUS3223</name>
</gene>
<dbReference type="Proteomes" id="UP001189429">
    <property type="component" value="Unassembled WGS sequence"/>
</dbReference>
<name>A0ABN9PIE4_9DINO</name>
<organism evidence="3 4">
    <name type="scientific">Prorocentrum cordatum</name>
    <dbReference type="NCBI Taxonomy" id="2364126"/>
    <lineage>
        <taxon>Eukaryota</taxon>
        <taxon>Sar</taxon>
        <taxon>Alveolata</taxon>
        <taxon>Dinophyceae</taxon>
        <taxon>Prorocentrales</taxon>
        <taxon>Prorocentraceae</taxon>
        <taxon>Prorocentrum</taxon>
    </lineage>
</organism>
<evidence type="ECO:0008006" key="5">
    <source>
        <dbReference type="Google" id="ProtNLM"/>
    </source>
</evidence>
<accession>A0ABN9PIE4</accession>
<keyword evidence="2" id="KW-0732">Signal</keyword>
<feature type="region of interest" description="Disordered" evidence="1">
    <location>
        <begin position="671"/>
        <end position="755"/>
    </location>
</feature>
<evidence type="ECO:0000256" key="2">
    <source>
        <dbReference type="SAM" id="SignalP"/>
    </source>
</evidence>
<feature type="chain" id="PRO_5046296337" description="Tudor domain-containing protein" evidence="2">
    <location>
        <begin position="19"/>
        <end position="857"/>
    </location>
</feature>
<dbReference type="EMBL" id="CAUYUJ010000824">
    <property type="protein sequence ID" value="CAK0792731.1"/>
    <property type="molecule type" value="Genomic_DNA"/>
</dbReference>
<feature type="compositionally biased region" description="Basic and acidic residues" evidence="1">
    <location>
        <begin position="713"/>
        <end position="723"/>
    </location>
</feature>
<protein>
    <recommendedName>
        <fullName evidence="5">Tudor domain-containing protein</fullName>
    </recommendedName>
</protein>
<feature type="signal peptide" evidence="2">
    <location>
        <begin position="1"/>
        <end position="18"/>
    </location>
</feature>
<sequence>MSLKRLALVYLWLTPMRAGPGSLEREAPHCARAVRSEAGLLELPVPRAGSGHAWAPQSRSLGAELRGMHDLLAREPQAFLPGRSGRLSRDQEAVMCFLERVRGQAEAEGPSSGQPAPALAHAAAGRALDARGGVPGPMRPASGCVPLAAGEPLRLPVLPGSEELEGQPSIKQQELATVAAELTAINAEAVVKLGVYKRHLFFRPFWKKGLVGPLWLCRNANYEVIAWPVRRRTLLDYWLASDCVAATVTTPVTLADFPPRNHYAVMTTLPATTSSVLPRAGNQTSERQVCFRRSSQVAFGYRKDVEAGRDVQLPSEVPVAGDDIAMGTEEQQDRAIADVDADLPRAKRRPMSASAGGGKPWAAASARSLARRLRRERQAERGWSRAAAMSRRTKALRASLDVHWRLGDAVGCYLPALGEEVAAARLIGCDPALLAEADAALVGLIRCLTGWWLGRSSACLPEGAAPPLRRDAEPFVPAGVRLVSTLLRELGVEQVACNPSVVPPVQGHSHVVVDVGPLRDAAGADDASVSEDSQLVVNLGMSAEDVMDPLVARSAKPLEEVREDPDVQVLMIVIALPSAPRASLLMSVADMVLRMVWPSDMVVVMLIDARAVVHEGDLIVRQLEQIEDSIQSEAHLMECETEVQEAIDQMIDQGLVSVMRPSLGPSRASRLLAASRPAGGEPSEEAALAGPASSARDVPAVGAPRAAAAQVEQPERSSEREGWPRMPRGQGAGPTRTRHALPPVSRGGSSQPPIAASSVWVPWRRGAPPCAYRPMAPLEPGGARSDYGRVQVEYGGDLFWASVQTFNDDGTCRVVYEEDGSYEDFLRPAAASTRRPSRRAPRPPRRRREPEAAPPPQ</sequence>
<evidence type="ECO:0000313" key="4">
    <source>
        <dbReference type="Proteomes" id="UP001189429"/>
    </source>
</evidence>
<feature type="compositionally biased region" description="Basic residues" evidence="1">
    <location>
        <begin position="835"/>
        <end position="847"/>
    </location>
</feature>
<feature type="non-terminal residue" evidence="3">
    <location>
        <position position="857"/>
    </location>
</feature>
<comment type="caution">
    <text evidence="3">The sequence shown here is derived from an EMBL/GenBank/DDBJ whole genome shotgun (WGS) entry which is preliminary data.</text>
</comment>
<keyword evidence="4" id="KW-1185">Reference proteome</keyword>
<feature type="region of interest" description="Disordered" evidence="1">
    <location>
        <begin position="826"/>
        <end position="857"/>
    </location>
</feature>
<feature type="compositionally biased region" description="Low complexity" evidence="1">
    <location>
        <begin position="695"/>
        <end position="712"/>
    </location>
</feature>
<evidence type="ECO:0000256" key="1">
    <source>
        <dbReference type="SAM" id="MobiDB-lite"/>
    </source>
</evidence>
<proteinExistence type="predicted"/>
<evidence type="ECO:0000313" key="3">
    <source>
        <dbReference type="EMBL" id="CAK0792731.1"/>
    </source>
</evidence>
<feature type="region of interest" description="Disordered" evidence="1">
    <location>
        <begin position="105"/>
        <end position="124"/>
    </location>
</feature>